<dbReference type="AlphaFoldDB" id="A0A8C3Y0L4"/>
<name>A0A8C3Y0L4_CATUS</name>
<reference evidence="5" key="3">
    <citation type="submission" date="2025-09" db="UniProtKB">
        <authorList>
            <consortium name="Ensembl"/>
        </authorList>
    </citation>
    <scope>IDENTIFICATION</scope>
</reference>
<dbReference type="InterPro" id="IPR027370">
    <property type="entry name" value="Znf-RING_euk"/>
</dbReference>
<protein>
    <recommendedName>
        <fullName evidence="4">Zinc finger RING-type eukaryotic domain-containing protein</fullName>
    </recommendedName>
</protein>
<dbReference type="Ensembl" id="ENSCUST00005008880.1">
    <property type="protein sequence ID" value="ENSCUSP00005008525.1"/>
    <property type="gene ID" value="ENSCUSG00005005348.1"/>
</dbReference>
<reference evidence="5" key="1">
    <citation type="submission" date="2020-10" db="EMBL/GenBank/DDBJ databases">
        <title>Catharus ustulatus (Swainson's thrush) genome, bCatUst1, primary haplotype v2.</title>
        <authorList>
            <person name="Delmore K."/>
            <person name="Vafadar M."/>
            <person name="Formenti G."/>
            <person name="Chow W."/>
            <person name="Pelan S."/>
            <person name="Howe K."/>
            <person name="Rhie A."/>
            <person name="Mountcastle J."/>
            <person name="Haase B."/>
            <person name="Fedrigo O."/>
            <person name="Jarvis E.D."/>
        </authorList>
    </citation>
    <scope>NUCLEOTIDE SEQUENCE [LARGE SCALE GENOMIC DNA]</scope>
</reference>
<keyword evidence="2" id="KW-0863">Zinc-finger</keyword>
<dbReference type="Gene3D" id="3.30.40.10">
    <property type="entry name" value="Zinc/RING finger domain, C3HC4 (zinc finger)"/>
    <property type="match status" value="1"/>
</dbReference>
<evidence type="ECO:0000256" key="2">
    <source>
        <dbReference type="ARBA" id="ARBA00022771"/>
    </source>
</evidence>
<dbReference type="InterPro" id="IPR013083">
    <property type="entry name" value="Znf_RING/FYVE/PHD"/>
</dbReference>
<reference evidence="5" key="2">
    <citation type="submission" date="2025-08" db="UniProtKB">
        <authorList>
            <consortium name="Ensembl"/>
        </authorList>
    </citation>
    <scope>IDENTIFICATION</scope>
</reference>
<evidence type="ECO:0000256" key="3">
    <source>
        <dbReference type="ARBA" id="ARBA00022833"/>
    </source>
</evidence>
<evidence type="ECO:0000313" key="6">
    <source>
        <dbReference type="Proteomes" id="UP000694563"/>
    </source>
</evidence>
<keyword evidence="6" id="KW-1185">Reference proteome</keyword>
<evidence type="ECO:0000259" key="4">
    <source>
        <dbReference type="Pfam" id="PF13445"/>
    </source>
</evidence>
<proteinExistence type="predicted"/>
<dbReference type="SUPFAM" id="SSF57850">
    <property type="entry name" value="RING/U-box"/>
    <property type="match status" value="1"/>
</dbReference>
<evidence type="ECO:0000313" key="5">
    <source>
        <dbReference type="Ensembl" id="ENSCUSP00005008525.1"/>
    </source>
</evidence>
<dbReference type="Pfam" id="PF13445">
    <property type="entry name" value="zf-RING_UBOX"/>
    <property type="match status" value="1"/>
</dbReference>
<dbReference type="GO" id="GO:0008270">
    <property type="term" value="F:zinc ion binding"/>
    <property type="evidence" value="ECO:0007669"/>
    <property type="project" value="UniProtKB-KW"/>
</dbReference>
<keyword evidence="1" id="KW-0479">Metal-binding</keyword>
<keyword evidence="3" id="KW-0862">Zinc</keyword>
<organism evidence="5 6">
    <name type="scientific">Catharus ustulatus</name>
    <name type="common">Russet-backed thrush</name>
    <name type="synonym">Hylocichla ustulatus</name>
    <dbReference type="NCBI Taxonomy" id="91951"/>
    <lineage>
        <taxon>Eukaryota</taxon>
        <taxon>Metazoa</taxon>
        <taxon>Chordata</taxon>
        <taxon>Craniata</taxon>
        <taxon>Vertebrata</taxon>
        <taxon>Euteleostomi</taxon>
        <taxon>Archelosauria</taxon>
        <taxon>Archosauria</taxon>
        <taxon>Dinosauria</taxon>
        <taxon>Saurischia</taxon>
        <taxon>Theropoda</taxon>
        <taxon>Coelurosauria</taxon>
        <taxon>Aves</taxon>
        <taxon>Neognathae</taxon>
        <taxon>Neoaves</taxon>
        <taxon>Telluraves</taxon>
        <taxon>Australaves</taxon>
        <taxon>Passeriformes</taxon>
        <taxon>Turdidae</taxon>
        <taxon>Catharus</taxon>
    </lineage>
</organism>
<feature type="domain" description="Zinc finger RING-type eukaryotic" evidence="4">
    <location>
        <begin position="20"/>
        <end position="41"/>
    </location>
</feature>
<dbReference type="Proteomes" id="UP000694563">
    <property type="component" value="Chromosome 15"/>
</dbReference>
<evidence type="ECO:0000256" key="1">
    <source>
        <dbReference type="ARBA" id="ARBA00022723"/>
    </source>
</evidence>
<accession>A0A8C3Y0L4</accession>
<sequence length="70" mass="7607">MAKAQEGCGGAGSLEAELTCPICLGVYQEPVSLACGHNFCRPARLGPGMNLVVKHWKELPREVVESQPWR</sequence>